<sequence>MDGLPFEVLEAIVSYLPLLDQKALALTCRKLYAVTTSPRFLAKRRYVLRDPIENTKFLFTDEKRLGEWCWLSRKKSSLEDPPSKAAILALLPLVTHWAHFLHHLSFKGYPPSSEQLENILQFCANLRSLDLSGCNSLFVPSAATGTHFCPFLCKAETRNRIAEIAGKQLRELCLAYMSVLNDEHFQHILVCFPGVVDLDLSGCLIDFSSFDGHYGSGGPPYSSPALSFGTVVSLLQKHSLDLQVSEGMKIRLNSTNINDGSLEALICAGIRLSGVFLDNCRNLSDYGITKMLAAQASLSCLRELSLGLPGPDVTSTSAAAILSKFGSHLVYLRLSNWPPPLNSALVSALSVCHDMRHFDLSSCLLAPAILSRVFVANLCSITSLNLSGHVQLSDADVEVIASHLRDRVRFLDISSCLGLSDRALATVTYYFSESLEVLIANWCKGFSDYGVLGGGLSECAGAGGIYSLRHLRDLNLSDCHRVTGCCFSTLSTVIHSGCLFNLASLRLGRIGELTKESFTNLVESAPLLQLLDISRSSIDDDTLNFLAAKLCNSLRELYIAGCENLTDYSLELLAEKIPFLRVLDVSFCPQISHESLSCFQEHMIYLSELKALYIGSAIPGRVRTLS</sequence>
<comment type="caution">
    <text evidence="3">The sequence shown here is derived from an EMBL/GenBank/DDBJ whole genome shotgun (WGS) entry which is preliminary data.</text>
</comment>
<feature type="domain" description="F-box" evidence="2">
    <location>
        <begin position="1"/>
        <end position="44"/>
    </location>
</feature>
<dbReference type="AlphaFoldDB" id="A0AAV2TBC9"/>
<keyword evidence="1" id="KW-0833">Ubl conjugation pathway</keyword>
<dbReference type="Gene3D" id="3.80.10.10">
    <property type="entry name" value="Ribonuclease Inhibitor"/>
    <property type="match status" value="4"/>
</dbReference>
<dbReference type="Proteomes" id="UP001497525">
    <property type="component" value="Unassembled WGS sequence"/>
</dbReference>
<accession>A0AAV2TBC9</accession>
<dbReference type="PANTHER" id="PTHR13318:SF95">
    <property type="entry name" value="F-BOX PROTEIN YLR352W"/>
    <property type="match status" value="1"/>
</dbReference>
<dbReference type="SMART" id="SM00256">
    <property type="entry name" value="FBOX"/>
    <property type="match status" value="1"/>
</dbReference>
<proteinExistence type="predicted"/>
<dbReference type="EMBL" id="CAXLJL010000179">
    <property type="protein sequence ID" value="CAL5134065.1"/>
    <property type="molecule type" value="Genomic_DNA"/>
</dbReference>
<evidence type="ECO:0000259" key="2">
    <source>
        <dbReference type="PROSITE" id="PS50181"/>
    </source>
</evidence>
<dbReference type="InterPro" id="IPR036047">
    <property type="entry name" value="F-box-like_dom_sf"/>
</dbReference>
<dbReference type="InterPro" id="IPR006553">
    <property type="entry name" value="Leu-rich_rpt_Cys-con_subtyp"/>
</dbReference>
<evidence type="ECO:0000313" key="4">
    <source>
        <dbReference type="Proteomes" id="UP001497525"/>
    </source>
</evidence>
<dbReference type="InterPro" id="IPR032675">
    <property type="entry name" value="LRR_dom_sf"/>
</dbReference>
<dbReference type="GO" id="GO:0031146">
    <property type="term" value="P:SCF-dependent proteasomal ubiquitin-dependent protein catabolic process"/>
    <property type="evidence" value="ECO:0007669"/>
    <property type="project" value="TreeGrafter"/>
</dbReference>
<dbReference type="SMART" id="SM00367">
    <property type="entry name" value="LRR_CC"/>
    <property type="match status" value="8"/>
</dbReference>
<organism evidence="3 4">
    <name type="scientific">Calicophoron daubneyi</name>
    <name type="common">Rumen fluke</name>
    <name type="synonym">Paramphistomum daubneyi</name>
    <dbReference type="NCBI Taxonomy" id="300641"/>
    <lineage>
        <taxon>Eukaryota</taxon>
        <taxon>Metazoa</taxon>
        <taxon>Spiralia</taxon>
        <taxon>Lophotrochozoa</taxon>
        <taxon>Platyhelminthes</taxon>
        <taxon>Trematoda</taxon>
        <taxon>Digenea</taxon>
        <taxon>Plagiorchiida</taxon>
        <taxon>Pronocephalata</taxon>
        <taxon>Paramphistomoidea</taxon>
        <taxon>Paramphistomidae</taxon>
        <taxon>Calicophoron</taxon>
    </lineage>
</organism>
<dbReference type="GO" id="GO:0019005">
    <property type="term" value="C:SCF ubiquitin ligase complex"/>
    <property type="evidence" value="ECO:0007669"/>
    <property type="project" value="TreeGrafter"/>
</dbReference>
<name>A0AAV2TBC9_CALDB</name>
<dbReference type="PROSITE" id="PS50181">
    <property type="entry name" value="FBOX"/>
    <property type="match status" value="1"/>
</dbReference>
<dbReference type="SUPFAM" id="SSF52047">
    <property type="entry name" value="RNI-like"/>
    <property type="match status" value="1"/>
</dbReference>
<dbReference type="Pfam" id="PF00646">
    <property type="entry name" value="F-box"/>
    <property type="match status" value="1"/>
</dbReference>
<evidence type="ECO:0000256" key="1">
    <source>
        <dbReference type="ARBA" id="ARBA00022786"/>
    </source>
</evidence>
<dbReference type="PANTHER" id="PTHR13318">
    <property type="entry name" value="PARTNER OF PAIRED, ISOFORM B-RELATED"/>
    <property type="match status" value="1"/>
</dbReference>
<gene>
    <name evidence="3" type="ORF">CDAUBV1_LOCUS7295</name>
</gene>
<evidence type="ECO:0000313" key="3">
    <source>
        <dbReference type="EMBL" id="CAL5134065.1"/>
    </source>
</evidence>
<dbReference type="InterPro" id="IPR001810">
    <property type="entry name" value="F-box_dom"/>
</dbReference>
<reference evidence="3" key="1">
    <citation type="submission" date="2024-06" db="EMBL/GenBank/DDBJ databases">
        <authorList>
            <person name="Liu X."/>
            <person name="Lenzi L."/>
            <person name="Haldenby T S."/>
            <person name="Uol C."/>
        </authorList>
    </citation>
    <scope>NUCLEOTIDE SEQUENCE</scope>
</reference>
<dbReference type="SUPFAM" id="SSF81383">
    <property type="entry name" value="F-box domain"/>
    <property type="match status" value="1"/>
</dbReference>
<protein>
    <recommendedName>
        <fullName evidence="2">F-box domain-containing protein</fullName>
    </recommendedName>
</protein>